<sequence>MTPRGRAALLWGAIGALAFLVLHGAYLLAGGPFLGLGPIAGVTGLVFATTVIASDYFERRLGGVEREVDGRQ</sequence>
<keyword evidence="1" id="KW-1133">Transmembrane helix</keyword>
<organism evidence="3 4">
    <name type="scientific">Natronomonas aquatica</name>
    <dbReference type="NCBI Taxonomy" id="2841590"/>
    <lineage>
        <taxon>Archaea</taxon>
        <taxon>Methanobacteriati</taxon>
        <taxon>Methanobacteriota</taxon>
        <taxon>Stenosarchaea group</taxon>
        <taxon>Halobacteria</taxon>
        <taxon>Halobacteriales</taxon>
        <taxon>Natronomonadaceae</taxon>
        <taxon>Natronomonas</taxon>
    </lineage>
</organism>
<proteinExistence type="predicted"/>
<reference evidence="3" key="1">
    <citation type="journal article" date="2023" name="Front. Microbiol.">
        <title>Genomic-based phylogenetic and metabolic analyses of the genus Natronomonas, and description of Natronomonas aquatica sp. nov.</title>
        <authorList>
            <person name="Garcia-Roldan A."/>
            <person name="Duran-Viseras A."/>
            <person name="de la Haba R.R."/>
            <person name="Corral P."/>
            <person name="Sanchez-Porro C."/>
            <person name="Ventosa A."/>
        </authorList>
    </citation>
    <scope>NUCLEOTIDE SEQUENCE</scope>
    <source>
        <strain evidence="3">F2-12</strain>
    </source>
</reference>
<protein>
    <recommendedName>
        <fullName evidence="2">DUF7981 domain-containing protein</fullName>
    </recommendedName>
</protein>
<dbReference type="Proteomes" id="UP001139494">
    <property type="component" value="Unassembled WGS sequence"/>
</dbReference>
<evidence type="ECO:0000313" key="4">
    <source>
        <dbReference type="Proteomes" id="UP001139494"/>
    </source>
</evidence>
<dbReference type="RefSeq" id="WP_256029105.1">
    <property type="nucleotide sequence ID" value="NZ_JAHLKM010000005.1"/>
</dbReference>
<comment type="caution">
    <text evidence="3">The sequence shown here is derived from an EMBL/GenBank/DDBJ whole genome shotgun (WGS) entry which is preliminary data.</text>
</comment>
<gene>
    <name evidence="3" type="ORF">KM295_06160</name>
</gene>
<dbReference type="EMBL" id="JAHLKM010000005">
    <property type="protein sequence ID" value="MCQ4333086.1"/>
    <property type="molecule type" value="Genomic_DNA"/>
</dbReference>
<dbReference type="Pfam" id="PF25938">
    <property type="entry name" value="DUF7981"/>
    <property type="match status" value="1"/>
</dbReference>
<name>A0A9R1D5H5_9EURY</name>
<keyword evidence="1" id="KW-0812">Transmembrane</keyword>
<feature type="transmembrane region" description="Helical" evidence="1">
    <location>
        <begin position="7"/>
        <end position="29"/>
    </location>
</feature>
<evidence type="ECO:0000259" key="2">
    <source>
        <dbReference type="Pfam" id="PF25938"/>
    </source>
</evidence>
<dbReference type="InterPro" id="IPR058287">
    <property type="entry name" value="DUF7981"/>
</dbReference>
<dbReference type="AlphaFoldDB" id="A0A9R1D5H5"/>
<feature type="transmembrane region" description="Helical" evidence="1">
    <location>
        <begin position="35"/>
        <end position="57"/>
    </location>
</feature>
<evidence type="ECO:0000313" key="3">
    <source>
        <dbReference type="EMBL" id="MCQ4333086.1"/>
    </source>
</evidence>
<feature type="domain" description="DUF7981" evidence="2">
    <location>
        <begin position="1"/>
        <end position="66"/>
    </location>
</feature>
<keyword evidence="4" id="KW-1185">Reference proteome</keyword>
<evidence type="ECO:0000256" key="1">
    <source>
        <dbReference type="SAM" id="Phobius"/>
    </source>
</evidence>
<keyword evidence="1" id="KW-0472">Membrane</keyword>
<accession>A0A9R1D5H5</accession>